<keyword evidence="2" id="KW-1133">Transmembrane helix</keyword>
<evidence type="ECO:0000313" key="6">
    <source>
        <dbReference type="Proteomes" id="UP000268291"/>
    </source>
</evidence>
<dbReference type="AlphaFoldDB" id="A0A2P8GW03"/>
<evidence type="ECO:0000313" key="3">
    <source>
        <dbReference type="EMBL" id="PSL38142.1"/>
    </source>
</evidence>
<reference evidence="4 6" key="2">
    <citation type="submission" date="2018-12" db="EMBL/GenBank/DDBJ databases">
        <authorList>
            <person name="hu s."/>
            <person name="Xu Y."/>
            <person name="Xu B."/>
            <person name="Li F."/>
        </authorList>
    </citation>
    <scope>NUCLEOTIDE SEQUENCE [LARGE SCALE GENOMIC DNA]</scope>
    <source>
        <strain evidence="4 6">KSW2-17</strain>
    </source>
</reference>
<feature type="transmembrane region" description="Helical" evidence="2">
    <location>
        <begin position="176"/>
        <end position="197"/>
    </location>
</feature>
<protein>
    <submittedName>
        <fullName evidence="3">Uncharacterized protein</fullName>
    </submittedName>
</protein>
<keyword evidence="2" id="KW-0812">Transmembrane</keyword>
<dbReference type="OrthoDB" id="5117630at2"/>
<evidence type="ECO:0000313" key="5">
    <source>
        <dbReference type="Proteomes" id="UP000241203"/>
    </source>
</evidence>
<keyword evidence="2" id="KW-0472">Membrane</keyword>
<accession>A0A2P8GW03</accession>
<evidence type="ECO:0000256" key="1">
    <source>
        <dbReference type="SAM" id="MobiDB-lite"/>
    </source>
</evidence>
<feature type="transmembrane region" description="Helical" evidence="2">
    <location>
        <begin position="93"/>
        <end position="115"/>
    </location>
</feature>
<feature type="transmembrane region" description="Helical" evidence="2">
    <location>
        <begin position="228"/>
        <end position="251"/>
    </location>
</feature>
<feature type="compositionally biased region" description="Low complexity" evidence="1">
    <location>
        <begin position="301"/>
        <end position="324"/>
    </location>
</feature>
<feature type="transmembrane region" description="Helical" evidence="2">
    <location>
        <begin position="263"/>
        <end position="288"/>
    </location>
</feature>
<reference evidence="3 5" key="1">
    <citation type="submission" date="2018-03" db="EMBL/GenBank/DDBJ databases">
        <title>Genomic Encyclopedia of Archaeal and Bacterial Type Strains, Phase II (KMG-II): from individual species to whole genera.</title>
        <authorList>
            <person name="Goeker M."/>
        </authorList>
    </citation>
    <scope>NUCLEOTIDE SEQUENCE [LARGE SCALE GENOMIC DNA]</scope>
    <source>
        <strain evidence="3 5">DSM 21548</strain>
    </source>
</reference>
<feature type="transmembrane region" description="Helical" evidence="2">
    <location>
        <begin position="66"/>
        <end position="87"/>
    </location>
</feature>
<dbReference type="EMBL" id="PYAU01000001">
    <property type="protein sequence ID" value="PSL38142.1"/>
    <property type="molecule type" value="Genomic_DNA"/>
</dbReference>
<sequence length="324" mass="34046">MNAQAWIYVVIGYALVLAAAPYGFARTETARRKAVDRLAKRIDLAVPTSPIEDERIGLRLAVRERYIAVGGGIGLIVAILATLFLPGFDQNNFSLLGIFILSLTGIGVGAGLSALRTTRELPSDVPRIARLSSPTMSDYLIGLEYRGAIVTVIAGALVTAIVIPLGFAFAELTWDRAILPIVVAILAIGALIGTLAISRSILDRGQRAGSVLELAWDDAIRSTALRDLITVPLALGFAAAFVPLVTVITGARIVQPTTSADNLLTLVALGAIALFALIGVIVAIVVLASSPQRHYRRRLWPTPAGNAATTAPAPTTAGTEGDVR</sequence>
<feature type="transmembrane region" description="Helical" evidence="2">
    <location>
        <begin position="6"/>
        <end position="25"/>
    </location>
</feature>
<dbReference type="Proteomes" id="UP000268291">
    <property type="component" value="Unassembled WGS sequence"/>
</dbReference>
<organism evidence="3 5">
    <name type="scientific">Labedella gwakjiensis</name>
    <dbReference type="NCBI Taxonomy" id="390269"/>
    <lineage>
        <taxon>Bacteria</taxon>
        <taxon>Bacillati</taxon>
        <taxon>Actinomycetota</taxon>
        <taxon>Actinomycetes</taxon>
        <taxon>Micrococcales</taxon>
        <taxon>Microbacteriaceae</taxon>
        <taxon>Labedella</taxon>
    </lineage>
</organism>
<name>A0A2P8GW03_9MICO</name>
<comment type="caution">
    <text evidence="3">The sequence shown here is derived from an EMBL/GenBank/DDBJ whole genome shotgun (WGS) entry which is preliminary data.</text>
</comment>
<feature type="region of interest" description="Disordered" evidence="1">
    <location>
        <begin position="299"/>
        <end position="324"/>
    </location>
</feature>
<dbReference type="RefSeq" id="WP_106563196.1">
    <property type="nucleotide sequence ID" value="NZ_PYAU01000001.1"/>
</dbReference>
<feature type="transmembrane region" description="Helical" evidence="2">
    <location>
        <begin position="148"/>
        <end position="170"/>
    </location>
</feature>
<dbReference type="EMBL" id="RZGY01000001">
    <property type="protein sequence ID" value="RUQ87309.1"/>
    <property type="molecule type" value="Genomic_DNA"/>
</dbReference>
<gene>
    <name evidence="3" type="ORF">CLV49_1754</name>
    <name evidence="4" type="ORF">ELQ93_10435</name>
</gene>
<keyword evidence="6" id="KW-1185">Reference proteome</keyword>
<evidence type="ECO:0000256" key="2">
    <source>
        <dbReference type="SAM" id="Phobius"/>
    </source>
</evidence>
<dbReference type="Proteomes" id="UP000241203">
    <property type="component" value="Unassembled WGS sequence"/>
</dbReference>
<evidence type="ECO:0000313" key="4">
    <source>
        <dbReference type="EMBL" id="RUQ87309.1"/>
    </source>
</evidence>
<proteinExistence type="predicted"/>